<dbReference type="EMBL" id="JAFIDN010000014">
    <property type="protein sequence ID" value="MBP3193774.1"/>
    <property type="molecule type" value="Genomic_DNA"/>
</dbReference>
<evidence type="ECO:0000313" key="1">
    <source>
        <dbReference type="EMBL" id="MBP3193774.1"/>
    </source>
</evidence>
<evidence type="ECO:0000313" key="2">
    <source>
        <dbReference type="Proteomes" id="UP000673975"/>
    </source>
</evidence>
<comment type="caution">
    <text evidence="1">The sequence shown here is derived from an EMBL/GenBank/DDBJ whole genome shotgun (WGS) entry which is preliminary data.</text>
</comment>
<accession>A0A8J7RPY3</accession>
<organism evidence="1 2">
    <name type="scientific">Natronogracilivirga saccharolytica</name>
    <dbReference type="NCBI Taxonomy" id="2812953"/>
    <lineage>
        <taxon>Bacteria</taxon>
        <taxon>Pseudomonadati</taxon>
        <taxon>Balneolota</taxon>
        <taxon>Balneolia</taxon>
        <taxon>Balneolales</taxon>
        <taxon>Cyclonatronaceae</taxon>
        <taxon>Natronogracilivirga</taxon>
    </lineage>
</organism>
<dbReference type="Proteomes" id="UP000673975">
    <property type="component" value="Unassembled WGS sequence"/>
</dbReference>
<dbReference type="RefSeq" id="WP_210513233.1">
    <property type="nucleotide sequence ID" value="NZ_JAFIDN010000014.1"/>
</dbReference>
<protein>
    <submittedName>
        <fullName evidence="1">Uncharacterized protein</fullName>
    </submittedName>
</protein>
<dbReference type="PROSITE" id="PS51257">
    <property type="entry name" value="PROKAR_LIPOPROTEIN"/>
    <property type="match status" value="1"/>
</dbReference>
<dbReference type="AlphaFoldDB" id="A0A8J7RPY3"/>
<reference evidence="1" key="1">
    <citation type="submission" date="2021-02" db="EMBL/GenBank/DDBJ databases">
        <title>Natronogracilivirga saccharolytica gen. nov. sp. nov. a new anaerobic, haloalkiliphilic carbohydrate-fermenting bacterium from soda lake and proposing of Cyclonatronumiaceae fam. nov. in the phylum Balneolaeota.</title>
        <authorList>
            <person name="Zhilina T.N."/>
            <person name="Sorokin D.Y."/>
            <person name="Zavarzina D.G."/>
            <person name="Toshchakov S.V."/>
            <person name="Kublanov I.V."/>
        </authorList>
    </citation>
    <scope>NUCLEOTIDE SEQUENCE</scope>
    <source>
        <strain evidence="1">Z-1702</strain>
    </source>
</reference>
<name>A0A8J7RPY3_9BACT</name>
<proteinExistence type="predicted"/>
<keyword evidence="2" id="KW-1185">Reference proteome</keyword>
<gene>
    <name evidence="1" type="ORF">NATSA_13940</name>
</gene>
<sequence length="355" mass="40408">MKYQILSVILIIALIFSGCSHTSELSGEYLPENETDVSYSVFYYIHADSDYLYHDPDGQPIWENSKVLATALEVAEQADSGEVFIYHQRPGKKMLGLFPRRNSRLFHYRNGQLHSRVRYRHPDKKEAFLATEAQLVNQYRTKNRTDNHQNYFLYFGHEIPSVNGTGYHRSMPDIDVNTAAFANGIQNFLLSDEDRFGLVLLSTCNNGTPAMAELLIPFTKVMLASPQNLHLSHFDSGKMDLLEREPGISPLQLGYSMAEQTYQRLDANVHTTITLALYDLKHVQGYIHALTSLTAANRAPDRSVQFQDNVDCAELSNLDPERYHKGVKTWYKPARFGRQSGQLTHSGWGCKPEVK</sequence>